<dbReference type="InterPro" id="IPR001279">
    <property type="entry name" value="Metallo-B-lactamas"/>
</dbReference>
<dbReference type="Pfam" id="PF12706">
    <property type="entry name" value="Lactamase_B_2"/>
    <property type="match status" value="1"/>
</dbReference>
<reference evidence="2" key="1">
    <citation type="submission" date="2014-07" db="EMBL/GenBank/DDBJ databases">
        <authorList>
            <person name="Hornung V.Bastian."/>
        </authorList>
    </citation>
    <scope>NUCLEOTIDE SEQUENCE</scope>
    <source>
        <strain evidence="2">PCE-S</strain>
    </source>
</reference>
<dbReference type="SMART" id="SM00849">
    <property type="entry name" value="Lactamase_B"/>
    <property type="match status" value="1"/>
</dbReference>
<proteinExistence type="predicted"/>
<dbReference type="PATRIC" id="fig|49338.4.peg.4125"/>
<evidence type="ECO:0000259" key="1">
    <source>
        <dbReference type="SMART" id="SM00849"/>
    </source>
</evidence>
<dbReference type="PANTHER" id="PTHR42663">
    <property type="entry name" value="HYDROLASE C777.06C-RELATED-RELATED"/>
    <property type="match status" value="1"/>
</dbReference>
<accession>A0A098B5V2</accession>
<dbReference type="SUPFAM" id="SSF56281">
    <property type="entry name" value="Metallo-hydrolase/oxidoreductase"/>
    <property type="match status" value="1"/>
</dbReference>
<dbReference type="RefSeq" id="WP_015943714.1">
    <property type="nucleotide sequence ID" value="NZ_LK996017.1"/>
</dbReference>
<dbReference type="Gene3D" id="3.60.15.10">
    <property type="entry name" value="Ribonuclease Z/Hydroxyacylglutathione hydrolase-like"/>
    <property type="match status" value="1"/>
</dbReference>
<protein>
    <submittedName>
        <fullName evidence="2">Beta-lactamase-like</fullName>
    </submittedName>
</protein>
<gene>
    <name evidence="2" type="ORF">DPCES_3841</name>
</gene>
<name>A0A098B5V2_DESHA</name>
<organism evidence="2">
    <name type="scientific">Desulfitobacterium hafniense</name>
    <name type="common">Desulfitobacterium frappieri</name>
    <dbReference type="NCBI Taxonomy" id="49338"/>
    <lineage>
        <taxon>Bacteria</taxon>
        <taxon>Bacillati</taxon>
        <taxon>Bacillota</taxon>
        <taxon>Clostridia</taxon>
        <taxon>Eubacteriales</taxon>
        <taxon>Desulfitobacteriaceae</taxon>
        <taxon>Desulfitobacterium</taxon>
    </lineage>
</organism>
<sequence>MGVKFTLMGTTAGLGVPAFHCNCIACREARADPFWARTRSGAVLETGKENILIDASPDLSKQLLRERIQSVDYLFVTHWHYDHFGGIGDLEYYVKLERKRPVALFLPPSAVDDFAKAYPFLEEVFVIEPWEFGKSYAFEGIELTVLPARHSIETGGILLAGAKRAAYFTDTSGLPAPTARQLQGVDTLICDATFNGANWFPHSHMNWQEAIALGESIRAQHTVLTHLAMHYSTPITAAQLQEKLKDYAQVSLAYDGMVLTI</sequence>
<dbReference type="CDD" id="cd16279">
    <property type="entry name" value="metallo-hydrolase-like_MBL-fold"/>
    <property type="match status" value="1"/>
</dbReference>
<feature type="domain" description="Metallo-beta-lactamase" evidence="1">
    <location>
        <begin position="38"/>
        <end position="226"/>
    </location>
</feature>
<dbReference type="EMBL" id="LK996017">
    <property type="protein sequence ID" value="CDX03727.1"/>
    <property type="molecule type" value="Genomic_DNA"/>
</dbReference>
<dbReference type="InterPro" id="IPR036866">
    <property type="entry name" value="RibonucZ/Hydroxyglut_hydro"/>
</dbReference>
<dbReference type="PANTHER" id="PTHR42663:SF6">
    <property type="entry name" value="HYDROLASE C777.06C-RELATED"/>
    <property type="match status" value="1"/>
</dbReference>
<evidence type="ECO:0000313" key="2">
    <source>
        <dbReference type="EMBL" id="CDX03727.1"/>
    </source>
</evidence>
<dbReference type="AlphaFoldDB" id="A0A098B5V2"/>